<organism evidence="1 2">
    <name type="scientific">Pseudomonas brassicacearum</name>
    <dbReference type="NCBI Taxonomy" id="930166"/>
    <lineage>
        <taxon>Bacteria</taxon>
        <taxon>Pseudomonadati</taxon>
        <taxon>Pseudomonadota</taxon>
        <taxon>Gammaproteobacteria</taxon>
        <taxon>Pseudomonadales</taxon>
        <taxon>Pseudomonadaceae</taxon>
        <taxon>Pseudomonas</taxon>
    </lineage>
</organism>
<comment type="caution">
    <text evidence="1">The sequence shown here is derived from an EMBL/GenBank/DDBJ whole genome shotgun (WGS) entry which is preliminary data.</text>
</comment>
<gene>
    <name evidence="1" type="ORF">BK660_12700</name>
</gene>
<dbReference type="Gene3D" id="2.130.10.10">
    <property type="entry name" value="YVTN repeat-like/Quinoprotein amine dehydrogenase"/>
    <property type="match status" value="2"/>
</dbReference>
<name>A0A423I384_9PSED</name>
<sequence>MTDLSNDSTALALSPPYIVDATPDVKSEDPSAGVPLVGVPLRLTGSGHLKVVVDPPSPGADSVALHFNGSATPIDAPVTVDPATKRTTFEVSRALLRNGLQFFHYVAKRIGGADEPSPKLWVLYSRNRPGGLDPVVDDKDIQEALGIDLPEEVKQKGVDLVVAEQGVALTISYVFAKLHDEVTVDCNGFLFTYTVKTNDLGGAFDILLPKAAFVGGGNSPTFAIFYRIKDQLGNHTQNSLPSPSLSIKVDLTPKIELPPAPFVPTLVGNVIYPNKHTTGFVVRVDWAKGFKPGDKAKLVAKGGAAGAGTPVFTFVALNANFRANFQLTPAFILANAGLEVVFTWILLSGGKETESEPLTLAIESVNVTDPNFPIPEIVEAYGDAVDLRTFTGDAHIFCASWPFIAAGQKFWLHVLGTGKDGNPKTVAIAVAKTLTSTEIQNGLDYVLPRKELELFEPGKELRVRLRVDFFPNKNADTIQTFTLKRYTLVTAGMNATLEFIYAPYVIAPAGIKSIELKATDENGEYVRDAKVYVTIPSVLKYFDGGTGRREFQTDSFGRLVIKGVTAPDLPNTHYSLKAELAGLAVTAGLSVTGRGKTGEADVYNPLNDLALSPDGNLLYAIGGRGGCFDVLTLENTALNRNIFGHNAFAISLDGEIGCGGSHNGSISVLNLKSFEPIASVPNSSGFCPRVFSKNADLVWCLENSRFALVNARFARVEKIFQLRGCFFWDALLLSPDERYVFISNQSDGTINKFDVPANAFVGKSAKYALTPSPYYELSYCALSPDGRRIYVSSHSENRVVVLDSANLQVIQSVSTGKEPGAIAISPDGRLAFYGSRVENKIRVFDTLNFQEVRAYDVPGVVNQLRISPDGACLYVGYRVLTKLTVIRIR</sequence>
<dbReference type="InterPro" id="IPR011964">
    <property type="entry name" value="YVTN_b-propeller_repeat"/>
</dbReference>
<proteinExistence type="predicted"/>
<dbReference type="AlphaFoldDB" id="A0A423I384"/>
<dbReference type="NCBIfam" id="TIGR02276">
    <property type="entry name" value="beta_rpt_yvtn"/>
    <property type="match status" value="1"/>
</dbReference>
<dbReference type="RefSeq" id="WP_123433659.1">
    <property type="nucleotide sequence ID" value="NZ_MOBK01000006.1"/>
</dbReference>
<dbReference type="SUPFAM" id="SSF51004">
    <property type="entry name" value="C-terminal (heme d1) domain of cytochrome cd1-nitrite reductase"/>
    <property type="match status" value="1"/>
</dbReference>
<dbReference type="PANTHER" id="PTHR47197:SF3">
    <property type="entry name" value="DIHYDRO-HEME D1 DEHYDROGENASE"/>
    <property type="match status" value="1"/>
</dbReference>
<dbReference type="PANTHER" id="PTHR47197">
    <property type="entry name" value="PROTEIN NIRF"/>
    <property type="match status" value="1"/>
</dbReference>
<dbReference type="InterPro" id="IPR015943">
    <property type="entry name" value="WD40/YVTN_repeat-like_dom_sf"/>
</dbReference>
<dbReference type="InterPro" id="IPR019405">
    <property type="entry name" value="Lactonase_7-beta_prop"/>
</dbReference>
<dbReference type="Proteomes" id="UP000285636">
    <property type="component" value="Unassembled WGS sequence"/>
</dbReference>
<dbReference type="InterPro" id="IPR051200">
    <property type="entry name" value="Host-pathogen_enzymatic-act"/>
</dbReference>
<protein>
    <recommendedName>
        <fullName evidence="3">YncE family protein</fullName>
    </recommendedName>
</protein>
<reference evidence="1 2" key="1">
    <citation type="submission" date="2016-10" db="EMBL/GenBank/DDBJ databases">
        <title>Comparative genome analysis of multiple Pseudomonas spp. focuses on biocontrol and plant growth promoting traits.</title>
        <authorList>
            <person name="Tao X.-Y."/>
            <person name="Taylor C.G."/>
        </authorList>
    </citation>
    <scope>NUCLEOTIDE SEQUENCE [LARGE SCALE GENOMIC DNA]</scope>
    <source>
        <strain evidence="1 2">38D7</strain>
    </source>
</reference>
<dbReference type="InterPro" id="IPR011048">
    <property type="entry name" value="Haem_d1_sf"/>
</dbReference>
<dbReference type="Pfam" id="PF10282">
    <property type="entry name" value="Lactonase"/>
    <property type="match status" value="1"/>
</dbReference>
<evidence type="ECO:0008006" key="3">
    <source>
        <dbReference type="Google" id="ProtNLM"/>
    </source>
</evidence>
<evidence type="ECO:0000313" key="1">
    <source>
        <dbReference type="EMBL" id="RON19928.1"/>
    </source>
</evidence>
<evidence type="ECO:0000313" key="2">
    <source>
        <dbReference type="Proteomes" id="UP000285636"/>
    </source>
</evidence>
<accession>A0A423I384</accession>
<dbReference type="EMBL" id="MOBK01000006">
    <property type="protein sequence ID" value="RON19928.1"/>
    <property type="molecule type" value="Genomic_DNA"/>
</dbReference>